<gene>
    <name evidence="1" type="ORF">ATANTOWER_031040</name>
</gene>
<protein>
    <submittedName>
        <fullName evidence="1">Uncharacterized protein</fullName>
    </submittedName>
</protein>
<feature type="non-terminal residue" evidence="1">
    <location>
        <position position="1"/>
    </location>
</feature>
<sequence length="65" mass="7313">LEPCPSPGVCFSLDQPLWLQWCHRQSYHSSQTLTLSLAVSPALLYVAFCSRAVCFPCSLHLNKFN</sequence>
<dbReference type="EMBL" id="JAHUTI010057711">
    <property type="protein sequence ID" value="MED6250364.1"/>
    <property type="molecule type" value="Genomic_DNA"/>
</dbReference>
<name>A0ABU7BKV2_9TELE</name>
<dbReference type="Proteomes" id="UP001345963">
    <property type="component" value="Unassembled WGS sequence"/>
</dbReference>
<evidence type="ECO:0000313" key="1">
    <source>
        <dbReference type="EMBL" id="MED6250364.1"/>
    </source>
</evidence>
<evidence type="ECO:0000313" key="2">
    <source>
        <dbReference type="Proteomes" id="UP001345963"/>
    </source>
</evidence>
<proteinExistence type="predicted"/>
<comment type="caution">
    <text evidence="1">The sequence shown here is derived from an EMBL/GenBank/DDBJ whole genome shotgun (WGS) entry which is preliminary data.</text>
</comment>
<organism evidence="1 2">
    <name type="scientific">Ataeniobius toweri</name>
    <dbReference type="NCBI Taxonomy" id="208326"/>
    <lineage>
        <taxon>Eukaryota</taxon>
        <taxon>Metazoa</taxon>
        <taxon>Chordata</taxon>
        <taxon>Craniata</taxon>
        <taxon>Vertebrata</taxon>
        <taxon>Euteleostomi</taxon>
        <taxon>Actinopterygii</taxon>
        <taxon>Neopterygii</taxon>
        <taxon>Teleostei</taxon>
        <taxon>Neoteleostei</taxon>
        <taxon>Acanthomorphata</taxon>
        <taxon>Ovalentaria</taxon>
        <taxon>Atherinomorphae</taxon>
        <taxon>Cyprinodontiformes</taxon>
        <taxon>Goodeidae</taxon>
        <taxon>Ataeniobius</taxon>
    </lineage>
</organism>
<reference evidence="1 2" key="1">
    <citation type="submission" date="2021-07" db="EMBL/GenBank/DDBJ databases">
        <authorList>
            <person name="Palmer J.M."/>
        </authorList>
    </citation>
    <scope>NUCLEOTIDE SEQUENCE [LARGE SCALE GENOMIC DNA]</scope>
    <source>
        <strain evidence="1 2">AT_MEX2019</strain>
        <tissue evidence="1">Muscle</tissue>
    </source>
</reference>
<keyword evidence="2" id="KW-1185">Reference proteome</keyword>
<accession>A0ABU7BKV2</accession>